<keyword evidence="3 7" id="KW-1134">Transmembrane beta strand</keyword>
<dbReference type="STRING" id="947013.SAMN04488109_4599"/>
<proteinExistence type="inferred from homology"/>
<dbReference type="InterPro" id="IPR012910">
    <property type="entry name" value="Plug_dom"/>
</dbReference>
<dbReference type="Gene3D" id="2.40.170.20">
    <property type="entry name" value="TonB-dependent receptor, beta-barrel domain"/>
    <property type="match status" value="1"/>
</dbReference>
<evidence type="ECO:0000313" key="11">
    <source>
        <dbReference type="Proteomes" id="UP000184212"/>
    </source>
</evidence>
<keyword evidence="4 7" id="KW-0812">Transmembrane</keyword>
<dbReference type="EMBL" id="FQWQ01000003">
    <property type="protein sequence ID" value="SHH60793.1"/>
    <property type="molecule type" value="Genomic_DNA"/>
</dbReference>
<evidence type="ECO:0000256" key="5">
    <source>
        <dbReference type="ARBA" id="ARBA00023136"/>
    </source>
</evidence>
<dbReference type="NCBIfam" id="TIGR04056">
    <property type="entry name" value="OMP_RagA_SusC"/>
    <property type="match status" value="1"/>
</dbReference>
<feature type="domain" description="TonB-dependent receptor plug" evidence="9">
    <location>
        <begin position="119"/>
        <end position="237"/>
    </location>
</feature>
<dbReference type="AlphaFoldDB" id="A0A1M5UDR8"/>
<keyword evidence="5 7" id="KW-0472">Membrane</keyword>
<comment type="similarity">
    <text evidence="7">Belongs to the TonB-dependent receptor family.</text>
</comment>
<dbReference type="NCBIfam" id="TIGR04057">
    <property type="entry name" value="SusC_RagA_signa"/>
    <property type="match status" value="1"/>
</dbReference>
<keyword evidence="8" id="KW-0732">Signal</keyword>
<dbReference type="GO" id="GO:0009279">
    <property type="term" value="C:cell outer membrane"/>
    <property type="evidence" value="ECO:0007669"/>
    <property type="project" value="UniProtKB-SubCell"/>
</dbReference>
<sequence length="1057" mass="115272">MKEVYRSFFKRASVFLLLLTSVAAYGQHIVTGTIKDPAGSPMPGVNVLIKGTGNGTTTTIDGNYTLEASDEDVLVISFIGYRSQEIRVGNQTRIDADMREDVSTLQEVVVVGYGEMKRTDLSGAQTSVGSEQIAKTINTTIEQAIQGRAAGVYVTQNTGQPGGGISVNIRGVNTITGSNEPLYVVDGVQIQPSTLSYGATSSSNVLAGINPSDISNIEILQGPSATAIYGSRGTNGVVLISTKRGKAGEMKVNYGFTYSLQEKPKNLPVMTLPQFAEMTNQIRAITGGTPPPEFANPALLGPGTNWQDALFKTAPLAKHQLSLSGGSEKTTFYLSGEHFDQEGVALGSSFARSSIRLNVDNQTRKWLKIGANLNVNQTKEKITATQENTILNALQLAPNIPVKNPDGTWGGANGTNGSSVQFTPLNPVAISSLIQNKQKKFQVLGGVNVDVTLLKGLVFRTSLNGNLGFNRTDYFIPTYRLGDKTNDVASLTSGASDNTYWNWNQMLQYNTRIGKHDIGVMASHESQESHWENVSGSKKGFVTNSVPDLNVGNTQGATTSGGQSPWAMESYFGRLNYTFNDKYIVQGSIRADGSVNFGPDNKWGYFPSVSAAWRVTQEPFMQNVSFINELKLRVETGITGNQGSTSYYGPLASVSTPWGTGFPLSRYPNAALQWEETHTNNIGFNLNLFQNRIQLEGDFYVKKTSNLLMTSPLPDYMGVSAEGAISPPQVNVGSLENRGWGFTLNTVNIDRNGFSWRSNFNVSGFKTKMTELYSDNAFIDHTAWFIGDTGSGNNWTQRSAVGQAPWLFRGYLYDGIFQSVDQINNSAIPVKVNGDRQDVAPGGVWVGDIKYKDLNGDNKIDEKDITNIGNPWPKATFGFTNTFTYMGFDLNILLTASYGNDIYNFLRFSNTNPNNINLGRNLMAETFNYARVEGDGSEAHLTNPGTDIPRIVTPDVNGNGLRFTDKFVEDGSYIRIKNITLGYSIPKTLIGKQNVVQGVRLAVGVQNLYTFTKYKGYDPEVGAYVGRDSQSTNQSIGVDFGRYPMTPVYTFNLAVDF</sequence>
<dbReference type="InterPro" id="IPR008969">
    <property type="entry name" value="CarboxyPept-like_regulatory"/>
</dbReference>
<feature type="chain" id="PRO_5012183684" evidence="8">
    <location>
        <begin position="27"/>
        <end position="1057"/>
    </location>
</feature>
<gene>
    <name evidence="10" type="ORF">SAMN04488109_4599</name>
</gene>
<evidence type="ECO:0000256" key="4">
    <source>
        <dbReference type="ARBA" id="ARBA00022692"/>
    </source>
</evidence>
<dbReference type="RefSeq" id="WP_073138638.1">
    <property type="nucleotide sequence ID" value="NZ_FQWQ01000003.1"/>
</dbReference>
<dbReference type="InterPro" id="IPR023996">
    <property type="entry name" value="TonB-dep_OMP_SusC/RagA"/>
</dbReference>
<reference evidence="10 11" key="1">
    <citation type="submission" date="2016-11" db="EMBL/GenBank/DDBJ databases">
        <authorList>
            <person name="Jaros S."/>
            <person name="Januszkiewicz K."/>
            <person name="Wedrychowicz H."/>
        </authorList>
    </citation>
    <scope>NUCLEOTIDE SEQUENCE [LARGE SCALE GENOMIC DNA]</scope>
    <source>
        <strain evidence="10 11">DSM 24574</strain>
    </source>
</reference>
<dbReference type="InterPro" id="IPR023997">
    <property type="entry name" value="TonB-dep_OMP_SusC/RagA_CS"/>
</dbReference>
<dbReference type="InterPro" id="IPR039426">
    <property type="entry name" value="TonB-dep_rcpt-like"/>
</dbReference>
<evidence type="ECO:0000256" key="6">
    <source>
        <dbReference type="ARBA" id="ARBA00023237"/>
    </source>
</evidence>
<dbReference type="Gene3D" id="2.60.40.1120">
    <property type="entry name" value="Carboxypeptidase-like, regulatory domain"/>
    <property type="match status" value="1"/>
</dbReference>
<evidence type="ECO:0000256" key="7">
    <source>
        <dbReference type="PROSITE-ProRule" id="PRU01360"/>
    </source>
</evidence>
<keyword evidence="6 7" id="KW-0998">Cell outer membrane</keyword>
<evidence type="ECO:0000256" key="1">
    <source>
        <dbReference type="ARBA" id="ARBA00004571"/>
    </source>
</evidence>
<dbReference type="SUPFAM" id="SSF56935">
    <property type="entry name" value="Porins"/>
    <property type="match status" value="1"/>
</dbReference>
<evidence type="ECO:0000259" key="9">
    <source>
        <dbReference type="Pfam" id="PF07715"/>
    </source>
</evidence>
<feature type="signal peptide" evidence="8">
    <location>
        <begin position="1"/>
        <end position="26"/>
    </location>
</feature>
<dbReference type="Gene3D" id="2.170.130.10">
    <property type="entry name" value="TonB-dependent receptor, plug domain"/>
    <property type="match status" value="1"/>
</dbReference>
<evidence type="ECO:0000256" key="2">
    <source>
        <dbReference type="ARBA" id="ARBA00022448"/>
    </source>
</evidence>
<keyword evidence="11" id="KW-1185">Reference proteome</keyword>
<evidence type="ECO:0000256" key="8">
    <source>
        <dbReference type="SAM" id="SignalP"/>
    </source>
</evidence>
<accession>A0A1M5UDR8</accession>
<dbReference type="Pfam" id="PF07715">
    <property type="entry name" value="Plug"/>
    <property type="match status" value="1"/>
</dbReference>
<dbReference type="InterPro" id="IPR036942">
    <property type="entry name" value="Beta-barrel_TonB_sf"/>
</dbReference>
<name>A0A1M5UDR8_9BACT</name>
<comment type="subcellular location">
    <subcellularLocation>
        <location evidence="1 7">Cell outer membrane</location>
        <topology evidence="1 7">Multi-pass membrane protein</topology>
    </subcellularLocation>
</comment>
<dbReference type="Proteomes" id="UP000184212">
    <property type="component" value="Unassembled WGS sequence"/>
</dbReference>
<evidence type="ECO:0000256" key="3">
    <source>
        <dbReference type="ARBA" id="ARBA00022452"/>
    </source>
</evidence>
<dbReference type="PROSITE" id="PS52016">
    <property type="entry name" value="TONB_DEPENDENT_REC_3"/>
    <property type="match status" value="1"/>
</dbReference>
<dbReference type="Pfam" id="PF13715">
    <property type="entry name" value="CarbopepD_reg_2"/>
    <property type="match status" value="1"/>
</dbReference>
<evidence type="ECO:0000313" key="10">
    <source>
        <dbReference type="EMBL" id="SHH60793.1"/>
    </source>
</evidence>
<dbReference type="SUPFAM" id="SSF49464">
    <property type="entry name" value="Carboxypeptidase regulatory domain-like"/>
    <property type="match status" value="1"/>
</dbReference>
<keyword evidence="2 7" id="KW-0813">Transport</keyword>
<dbReference type="OrthoDB" id="9768177at2"/>
<dbReference type="InterPro" id="IPR037066">
    <property type="entry name" value="Plug_dom_sf"/>
</dbReference>
<organism evidence="10 11">
    <name type="scientific">Chryseolinea serpens</name>
    <dbReference type="NCBI Taxonomy" id="947013"/>
    <lineage>
        <taxon>Bacteria</taxon>
        <taxon>Pseudomonadati</taxon>
        <taxon>Bacteroidota</taxon>
        <taxon>Cytophagia</taxon>
        <taxon>Cytophagales</taxon>
        <taxon>Fulvivirgaceae</taxon>
        <taxon>Chryseolinea</taxon>
    </lineage>
</organism>
<protein>
    <submittedName>
        <fullName evidence="10">TonB-linked outer membrane protein, SusC/RagA family</fullName>
    </submittedName>
</protein>